<proteinExistence type="predicted"/>
<dbReference type="GO" id="GO:0035336">
    <property type="term" value="P:long-chain fatty-acyl-CoA metabolic process"/>
    <property type="evidence" value="ECO:0007669"/>
    <property type="project" value="TreeGrafter"/>
</dbReference>
<evidence type="ECO:0000256" key="1">
    <source>
        <dbReference type="ARBA" id="ARBA00022536"/>
    </source>
</evidence>
<dbReference type="Proteomes" id="UP000053105">
    <property type="component" value="Unassembled WGS sequence"/>
</dbReference>
<dbReference type="InterPro" id="IPR000152">
    <property type="entry name" value="EGF-type_Asp/Asn_hydroxyl_site"/>
</dbReference>
<reference evidence="4 5" key="1">
    <citation type="submission" date="2015-07" db="EMBL/GenBank/DDBJ databases">
        <title>The genome of Melipona quadrifasciata.</title>
        <authorList>
            <person name="Pan H."/>
            <person name="Kapheim K."/>
        </authorList>
    </citation>
    <scope>NUCLEOTIDE SEQUENCE [LARGE SCALE GENOMIC DNA]</scope>
    <source>
        <strain evidence="4">0111107301</strain>
        <tissue evidence="4">Whole body</tissue>
    </source>
</reference>
<organism evidence="4 5">
    <name type="scientific">Melipona quadrifasciata</name>
    <dbReference type="NCBI Taxonomy" id="166423"/>
    <lineage>
        <taxon>Eukaryota</taxon>
        <taxon>Metazoa</taxon>
        <taxon>Ecdysozoa</taxon>
        <taxon>Arthropoda</taxon>
        <taxon>Hexapoda</taxon>
        <taxon>Insecta</taxon>
        <taxon>Pterygota</taxon>
        <taxon>Neoptera</taxon>
        <taxon>Endopterygota</taxon>
        <taxon>Hymenoptera</taxon>
        <taxon>Apocrita</taxon>
        <taxon>Aculeata</taxon>
        <taxon>Apoidea</taxon>
        <taxon>Anthophila</taxon>
        <taxon>Apidae</taxon>
        <taxon>Melipona</taxon>
    </lineage>
</organism>
<keyword evidence="2" id="KW-1015">Disulfide bond</keyword>
<accession>A0A0N0U2X6</accession>
<dbReference type="GO" id="GO:0005777">
    <property type="term" value="C:peroxisome"/>
    <property type="evidence" value="ECO:0007669"/>
    <property type="project" value="TreeGrafter"/>
</dbReference>
<dbReference type="InterPro" id="IPR001881">
    <property type="entry name" value="EGF-like_Ca-bd_dom"/>
</dbReference>
<dbReference type="AlphaFoldDB" id="A0A0N0U2X6"/>
<dbReference type="PROSITE" id="PS01187">
    <property type="entry name" value="EGF_CA"/>
    <property type="match status" value="1"/>
</dbReference>
<dbReference type="SUPFAM" id="SSF57196">
    <property type="entry name" value="EGF/Laminin"/>
    <property type="match status" value="1"/>
</dbReference>
<name>A0A0N0U2X6_9HYME</name>
<dbReference type="PANTHER" id="PTHR11011">
    <property type="entry name" value="MALE STERILITY PROTEIN 2-RELATED"/>
    <property type="match status" value="1"/>
</dbReference>
<keyword evidence="5" id="KW-1185">Reference proteome</keyword>
<dbReference type="SMART" id="SM00179">
    <property type="entry name" value="EGF_CA"/>
    <property type="match status" value="1"/>
</dbReference>
<sequence length="717" mass="81424">MFYVKVFEHFGKHLIRKPVMEKRIGGLQLYNLFAAQQICTNGVPFLERISQSRGISLMFTEAIGQNLQVSSPCDMSHACTHGLLFSTLLSHLCFIHFRLENFRLISAYFLTYITDRPSEYGDWPPTMRITWHAFLHLCAIGARCAPERTTLPITISTSGAAEDRGRGPGGDEEQAEEEIEAVPMTEQVMNPNIKITDVPDVDEAGEEWDADWDKDKAIRDVAYYIRAHKFRDYDRRYYKRPEDSPSRLYEEFPKPALRSLHWEVRRIATMIPMMMFNNTNRKLIEPFSTKTQTDEKLKVPNLELQRLKINPFCIAPYFLVLGDHVSLTHIEDMVALVQSIHNLTKHRACSLNRRENQDLLSLLANQINISCECREPGYEWSSRFGLCVDVNECTRGRHGCAMEEGEVCVNLAGGYECVCKFGYVYDEDRGECVFSSDIEEMLSGWGEGQPDVEETKGSVIETIHPKDRRSRVKSMKPRCNLVREEYIMRDQIGIGKHSTVQTISRACYLVFIRKVIGDVKFGYTKSIECWFMARVDIRCFYIVQQVGQLIVKIQTSPKFERLRQEDPNALSRVRAIEGNLLYNGLGTTRPDRELLQNVSVVLHAAGSHREVFRLYQQLPRLQVIVAVASVFNHEGRIGESLEKEQPADGPVALVQLPLVGPALREPMPGFVDVLKGPTALLAGAGFVLGDSQLQAEIIPIDLAVNTLIAVAWERATA</sequence>
<evidence type="ECO:0000313" key="5">
    <source>
        <dbReference type="Proteomes" id="UP000053105"/>
    </source>
</evidence>
<dbReference type="STRING" id="166423.A0A0N0U2X6"/>
<dbReference type="EMBL" id="KQ435933">
    <property type="protein sequence ID" value="KOX68371.1"/>
    <property type="molecule type" value="Genomic_DNA"/>
</dbReference>
<evidence type="ECO:0000256" key="2">
    <source>
        <dbReference type="ARBA" id="ARBA00023157"/>
    </source>
</evidence>
<dbReference type="GO" id="GO:0080019">
    <property type="term" value="F:alcohol-forming very long-chain fatty acyl-CoA reductase activity"/>
    <property type="evidence" value="ECO:0007669"/>
    <property type="project" value="InterPro"/>
</dbReference>
<dbReference type="OrthoDB" id="5985519at2759"/>
<dbReference type="Gene3D" id="2.10.25.10">
    <property type="entry name" value="Laminin"/>
    <property type="match status" value="1"/>
</dbReference>
<gene>
    <name evidence="4" type="ORF">WN51_07592</name>
</gene>
<dbReference type="CDD" id="cd00054">
    <property type="entry name" value="EGF_CA"/>
    <property type="match status" value="1"/>
</dbReference>
<keyword evidence="1" id="KW-0245">EGF-like domain</keyword>
<dbReference type="InterPro" id="IPR018097">
    <property type="entry name" value="EGF_Ca-bd_CS"/>
</dbReference>
<evidence type="ECO:0000313" key="4">
    <source>
        <dbReference type="EMBL" id="KOX68371.1"/>
    </source>
</evidence>
<dbReference type="PANTHER" id="PTHR11011:SF116">
    <property type="entry name" value="FATTY ACYL-COA REDUCTASE CG5065-RELATED"/>
    <property type="match status" value="1"/>
</dbReference>
<dbReference type="PROSITE" id="PS00010">
    <property type="entry name" value="ASX_HYDROXYL"/>
    <property type="match status" value="1"/>
</dbReference>
<dbReference type="GO" id="GO:0005509">
    <property type="term" value="F:calcium ion binding"/>
    <property type="evidence" value="ECO:0007669"/>
    <property type="project" value="InterPro"/>
</dbReference>
<dbReference type="InterPro" id="IPR026055">
    <property type="entry name" value="FAR"/>
</dbReference>
<dbReference type="InterPro" id="IPR049883">
    <property type="entry name" value="NOTCH1_EGF-like"/>
</dbReference>
<dbReference type="Gene3D" id="3.40.50.720">
    <property type="entry name" value="NAD(P)-binding Rossmann-like Domain"/>
    <property type="match status" value="1"/>
</dbReference>
<evidence type="ECO:0000259" key="3">
    <source>
        <dbReference type="SMART" id="SM00179"/>
    </source>
</evidence>
<dbReference type="Pfam" id="PF07645">
    <property type="entry name" value="EGF_CA"/>
    <property type="match status" value="1"/>
</dbReference>
<protein>
    <submittedName>
        <fullName evidence="4">Fatty acyl-CoA reductase 2</fullName>
    </submittedName>
</protein>
<feature type="domain" description="EGF-like calcium-binding" evidence="3">
    <location>
        <begin position="389"/>
        <end position="433"/>
    </location>
</feature>